<organism evidence="4 6">
    <name type="scientific">Amphibalanus amphitrite</name>
    <name type="common">Striped barnacle</name>
    <name type="synonym">Balanus amphitrite</name>
    <dbReference type="NCBI Taxonomy" id="1232801"/>
    <lineage>
        <taxon>Eukaryota</taxon>
        <taxon>Metazoa</taxon>
        <taxon>Ecdysozoa</taxon>
        <taxon>Arthropoda</taxon>
        <taxon>Crustacea</taxon>
        <taxon>Multicrustacea</taxon>
        <taxon>Cirripedia</taxon>
        <taxon>Thoracica</taxon>
        <taxon>Thoracicalcarea</taxon>
        <taxon>Balanomorpha</taxon>
        <taxon>Balanoidea</taxon>
        <taxon>Balanidae</taxon>
        <taxon>Amphibalaninae</taxon>
        <taxon>Amphibalanus</taxon>
    </lineage>
</organism>
<protein>
    <submittedName>
        <fullName evidence="4">GILT-like protein 1</fullName>
    </submittedName>
</protein>
<evidence type="ECO:0000256" key="1">
    <source>
        <dbReference type="ARBA" id="ARBA00005679"/>
    </source>
</evidence>
<dbReference type="Proteomes" id="UP000440578">
    <property type="component" value="Unassembled WGS sequence"/>
</dbReference>
<dbReference type="AlphaFoldDB" id="A0A6A4VBS4"/>
<keyword evidence="6" id="KW-1185">Reference proteome</keyword>
<keyword evidence="3" id="KW-1133">Transmembrane helix</keyword>
<dbReference type="InterPro" id="IPR004911">
    <property type="entry name" value="Interferon-induced_GILT"/>
</dbReference>
<evidence type="ECO:0000313" key="6">
    <source>
        <dbReference type="Proteomes" id="UP000440578"/>
    </source>
</evidence>
<feature type="transmembrane region" description="Helical" evidence="3">
    <location>
        <begin position="12"/>
        <end position="31"/>
    </location>
</feature>
<proteinExistence type="inferred from homology"/>
<evidence type="ECO:0000256" key="2">
    <source>
        <dbReference type="ARBA" id="ARBA00023180"/>
    </source>
</evidence>
<dbReference type="PANTHER" id="PTHR13234">
    <property type="entry name" value="GAMMA-INTERFERON INDUCIBLE LYSOSOMAL THIOL REDUCTASE GILT"/>
    <property type="match status" value="1"/>
</dbReference>
<keyword evidence="2" id="KW-0325">Glycoprotein</keyword>
<accession>A0A6A4VBS4</accession>
<evidence type="ECO:0000313" key="5">
    <source>
        <dbReference type="EMBL" id="KAF0313401.1"/>
    </source>
</evidence>
<evidence type="ECO:0000313" key="4">
    <source>
        <dbReference type="EMBL" id="KAF0290589.1"/>
    </source>
</evidence>
<dbReference type="PANTHER" id="PTHR13234:SF71">
    <property type="entry name" value="GAMMA-INTERFERON-INDUCIBLE LYSOSOMAL THIOL REDUCTASE-LIKE PROTEIN"/>
    <property type="match status" value="1"/>
</dbReference>
<evidence type="ECO:0000256" key="3">
    <source>
        <dbReference type="SAM" id="Phobius"/>
    </source>
</evidence>
<dbReference type="EMBL" id="VIIS01001944">
    <property type="protein sequence ID" value="KAF0290589.1"/>
    <property type="molecule type" value="Genomic_DNA"/>
</dbReference>
<comment type="similarity">
    <text evidence="1">Belongs to the GILT family.</text>
</comment>
<gene>
    <name evidence="4" type="primary">GILT1_0</name>
    <name evidence="5" type="synonym">GILT1_1</name>
    <name evidence="4" type="ORF">FJT64_011225</name>
    <name evidence="5" type="ORF">FJT64_016057</name>
</gene>
<comment type="caution">
    <text evidence="4">The sequence shown here is derived from an EMBL/GenBank/DDBJ whole genome shotgun (WGS) entry which is preliminary data.</text>
</comment>
<keyword evidence="3" id="KW-0812">Transmembrane</keyword>
<dbReference type="GO" id="GO:0016671">
    <property type="term" value="F:oxidoreductase activity, acting on a sulfur group of donors, disulfide as acceptor"/>
    <property type="evidence" value="ECO:0007669"/>
    <property type="project" value="InterPro"/>
</dbReference>
<sequence length="248" mass="27536">MKVITGSPLLKLVAAVFVVLAFWLMIKYMTWEEDTMALPDTFVRPIIPAVPEDDEGIERTGHPVQVEVFYEALCPDSMNYIVDQLAPAVAKLPVDALNVILVPYGKAKTYQRGSKVTFSCQHGPEECWANKLHACGIRQAANQTVSVQFVTCLMRHYRRLRLRAQQCAEDSRLPWVQLSACAAGSAIDPDIVRYGEMTQALRPPAHFIPTITVDQSQDGQAAMFGNFLSFVCKAYEARSGKKPTGCPK</sequence>
<name>A0A6A4VBS4_AMPAM</name>
<keyword evidence="3" id="KW-0472">Membrane</keyword>
<dbReference type="Pfam" id="PF03227">
    <property type="entry name" value="GILT"/>
    <property type="match status" value="1"/>
</dbReference>
<reference evidence="4 6" key="1">
    <citation type="submission" date="2019-07" db="EMBL/GenBank/DDBJ databases">
        <title>Draft genome assembly of a fouling barnacle, Amphibalanus amphitrite (Darwin, 1854): The first reference genome for Thecostraca.</title>
        <authorList>
            <person name="Kim W."/>
        </authorList>
    </citation>
    <scope>NUCLEOTIDE SEQUENCE [LARGE SCALE GENOMIC DNA]</scope>
    <source>
        <strain evidence="4">SNU_AA5</strain>
        <tissue evidence="4">Soma without cirri and trophi</tissue>
    </source>
</reference>
<dbReference type="EMBL" id="VIIS01000095">
    <property type="protein sequence ID" value="KAF0313401.1"/>
    <property type="molecule type" value="Genomic_DNA"/>
</dbReference>
<dbReference type="OrthoDB" id="958254at2759"/>